<dbReference type="RefSeq" id="WP_055224380.1">
    <property type="nucleotide sequence ID" value="NZ_BLYL01000013.1"/>
</dbReference>
<proteinExistence type="predicted"/>
<dbReference type="Proteomes" id="UP000660047">
    <property type="component" value="Unassembled WGS sequence"/>
</dbReference>
<gene>
    <name evidence="1" type="ORF">COEU31_20570</name>
</gene>
<dbReference type="AlphaFoldDB" id="A0AAI9NZ72"/>
<reference evidence="1" key="1">
    <citation type="submission" date="2020-06" db="EMBL/GenBank/DDBJ databases">
        <title>Characterization of fructooligosaccharide metabolism and fructooligosaccharide-degrading enzymes in human commensal butyrate producers.</title>
        <authorList>
            <person name="Tanno H."/>
            <person name="Fujii T."/>
            <person name="Hirano K."/>
            <person name="Maeno S."/>
            <person name="Tonozuka T."/>
            <person name="Sakamoto M."/>
            <person name="Ohkuma M."/>
            <person name="Tochio T."/>
            <person name="Endo A."/>
        </authorList>
    </citation>
    <scope>NUCLEOTIDE SEQUENCE</scope>
    <source>
        <strain evidence="1">JCM 31265</strain>
    </source>
</reference>
<evidence type="ECO:0000313" key="1">
    <source>
        <dbReference type="EMBL" id="GFO95011.1"/>
    </source>
</evidence>
<comment type="caution">
    <text evidence="1">The sequence shown here is derived from an EMBL/GenBank/DDBJ whole genome shotgun (WGS) entry which is preliminary data.</text>
</comment>
<protein>
    <submittedName>
        <fullName evidence="1">Uncharacterized protein</fullName>
    </submittedName>
</protein>
<accession>A0AAI9NZ72</accession>
<sequence length="344" mass="41112">MKNAKDMMRNIMQVYYKHNDQFLDRPYYRYVGMEEYKSLLSSKKMYFTNPIDWKLSDTGDDTENYFEDWMLQENSIREAYKLILKNNKIKFGEYYTYEMGMIRYCNFLAAASMLQQNTYCLCIANTYNDKKMIEEYHQKYGRNIIIKYKNNFFKNISVLNDGKCVLRNVNYLYADVMPMIYVSDFSDFITKMIVTSDNIEKLAKNIFDYGAFLKKSSYSYEHETRIKLRMYLNDNTSLRSLASDYYYSMLGICTEDDIVNMSMELLHRESVRLNSVYKEIEDKFVKIGNKNCFELILDNRLDFNNVVDLIMLHNCASDEEKTIVYKLAEQNGLKVCEQNFDLMY</sequence>
<dbReference type="EMBL" id="BLYL01000013">
    <property type="protein sequence ID" value="GFO95011.1"/>
    <property type="molecule type" value="Genomic_DNA"/>
</dbReference>
<name>A0AAI9NZ72_9FIRM</name>
<organism evidence="1 2">
    <name type="scientific">Coprococcus eutactus</name>
    <dbReference type="NCBI Taxonomy" id="33043"/>
    <lineage>
        <taxon>Bacteria</taxon>
        <taxon>Bacillati</taxon>
        <taxon>Bacillota</taxon>
        <taxon>Clostridia</taxon>
        <taxon>Lachnospirales</taxon>
        <taxon>Lachnospiraceae</taxon>
        <taxon>Coprococcus</taxon>
    </lineage>
</organism>
<evidence type="ECO:0000313" key="2">
    <source>
        <dbReference type="Proteomes" id="UP000660047"/>
    </source>
</evidence>